<reference evidence="2" key="2">
    <citation type="submission" date="2025-09" db="UniProtKB">
        <authorList>
            <consortium name="Ensembl"/>
        </authorList>
    </citation>
    <scope>IDENTIFICATION</scope>
</reference>
<dbReference type="AlphaFoldDB" id="A0A8C6ZHE2"/>
<proteinExistence type="predicted"/>
<name>A0A8C6ZHE2_NOTPE</name>
<organism evidence="2 3">
    <name type="scientific">Nothoprocta perdicaria</name>
    <name type="common">Chilean tinamou</name>
    <name type="synonym">Crypturus perdicarius</name>
    <dbReference type="NCBI Taxonomy" id="30464"/>
    <lineage>
        <taxon>Eukaryota</taxon>
        <taxon>Metazoa</taxon>
        <taxon>Chordata</taxon>
        <taxon>Craniata</taxon>
        <taxon>Vertebrata</taxon>
        <taxon>Euteleostomi</taxon>
        <taxon>Archelosauria</taxon>
        <taxon>Archosauria</taxon>
        <taxon>Dinosauria</taxon>
        <taxon>Saurischia</taxon>
        <taxon>Theropoda</taxon>
        <taxon>Coelurosauria</taxon>
        <taxon>Aves</taxon>
        <taxon>Palaeognathae</taxon>
        <taxon>Tinamiformes</taxon>
        <taxon>Tinamidae</taxon>
        <taxon>Nothoprocta</taxon>
    </lineage>
</organism>
<evidence type="ECO:0000313" key="3">
    <source>
        <dbReference type="Proteomes" id="UP000694420"/>
    </source>
</evidence>
<protein>
    <submittedName>
        <fullName evidence="2">Uncharacterized protein</fullName>
    </submittedName>
</protein>
<feature type="region of interest" description="Disordered" evidence="1">
    <location>
        <begin position="1"/>
        <end position="21"/>
    </location>
</feature>
<accession>A0A8C6ZHE2</accession>
<dbReference type="Proteomes" id="UP000694420">
    <property type="component" value="Unplaced"/>
</dbReference>
<dbReference type="InterPro" id="IPR016142">
    <property type="entry name" value="Citrate_synth-like_lrg_a-sub"/>
</dbReference>
<keyword evidence="3" id="KW-1185">Reference proteome</keyword>
<reference evidence="2" key="1">
    <citation type="submission" date="2025-08" db="UniProtKB">
        <authorList>
            <consortium name="Ensembl"/>
        </authorList>
    </citation>
    <scope>IDENTIFICATION</scope>
</reference>
<evidence type="ECO:0000313" key="2">
    <source>
        <dbReference type="Ensembl" id="ENSNPEP00000012510.1"/>
    </source>
</evidence>
<dbReference type="Ensembl" id="ENSNPET00000012819.1">
    <property type="protein sequence ID" value="ENSNPEP00000012510.1"/>
    <property type="gene ID" value="ENSNPEG00000009353.1"/>
</dbReference>
<evidence type="ECO:0000256" key="1">
    <source>
        <dbReference type="SAM" id="MobiDB-lite"/>
    </source>
</evidence>
<sequence length="105" mass="10709">MPRGVGNAERDGAGSRPRALLPQPAPCVLFAARHASAATNLKDVLAELIPKEQAKIKSFRQQHGSTAIGNITVDMVSTAGAAGTARPPAPLTPPSARRCTAACGA</sequence>
<dbReference type="Gene3D" id="1.10.580.10">
    <property type="entry name" value="Citrate Synthase, domain 1"/>
    <property type="match status" value="1"/>
</dbReference>
<feature type="region of interest" description="Disordered" evidence="1">
    <location>
        <begin position="81"/>
        <end position="105"/>
    </location>
</feature>